<evidence type="ECO:0000256" key="1">
    <source>
        <dbReference type="ARBA" id="ARBA00022729"/>
    </source>
</evidence>
<organism evidence="5 6">
    <name type="scientific">Teretinema zuelzerae</name>
    <dbReference type="NCBI Taxonomy" id="156"/>
    <lineage>
        <taxon>Bacteria</taxon>
        <taxon>Pseudomonadati</taxon>
        <taxon>Spirochaetota</taxon>
        <taxon>Spirochaetia</taxon>
        <taxon>Spirochaetales</taxon>
        <taxon>Treponemataceae</taxon>
        <taxon>Teretinema</taxon>
    </lineage>
</organism>
<dbReference type="GO" id="GO:0017089">
    <property type="term" value="F:glycolipid transfer activity"/>
    <property type="evidence" value="ECO:0007669"/>
    <property type="project" value="TreeGrafter"/>
</dbReference>
<comment type="caution">
    <text evidence="5">The sequence shown here is derived from an EMBL/GenBank/DDBJ whole genome shotgun (WGS) entry which is preliminary data.</text>
</comment>
<name>A0AAE3JJF2_9SPIR</name>
<dbReference type="GO" id="GO:0009279">
    <property type="term" value="C:cell outer membrane"/>
    <property type="evidence" value="ECO:0007669"/>
    <property type="project" value="TreeGrafter"/>
</dbReference>
<evidence type="ECO:0000256" key="3">
    <source>
        <dbReference type="SAM" id="SignalP"/>
    </source>
</evidence>
<proteinExistence type="predicted"/>
<sequence>MKKCSISVALSLLLLCAYAATAEKTISFSAKTMSGNTGKKTESTVLEGSATVTVGTLTISGDRIELSGKDYRFVKATGTVNGKDTEKEFSFSAQTLMYDRELEVATFQGDAKLFDTRNDVEASATVISYNQDTEVALLQSDVRLVRKNIDCTSGFALYRRTTSLLELTGRPVVLRDGDEFRADRITVNLDTEYISLDGSVGGVLKDTAKEKEKKTPAAKADSALPPGAEPPENATPTDAEMPGNAAEAKPDAKPEANAGQAAEPAKADDGSGAKELSDE</sequence>
<accession>A0AAE3JJF2</accession>
<dbReference type="GO" id="GO:0015920">
    <property type="term" value="P:lipopolysaccharide transport"/>
    <property type="evidence" value="ECO:0007669"/>
    <property type="project" value="TreeGrafter"/>
</dbReference>
<gene>
    <name evidence="5" type="ORF">K7J14_05530</name>
</gene>
<evidence type="ECO:0000256" key="2">
    <source>
        <dbReference type="SAM" id="MobiDB-lite"/>
    </source>
</evidence>
<dbReference type="Gene3D" id="2.60.450.10">
    <property type="entry name" value="Lipopolysaccharide (LPS) transport protein A like domain"/>
    <property type="match status" value="2"/>
</dbReference>
<feature type="chain" id="PRO_5041899695" evidence="3">
    <location>
        <begin position="20"/>
        <end position="279"/>
    </location>
</feature>
<dbReference type="Pfam" id="PF03968">
    <property type="entry name" value="LptD_N"/>
    <property type="match status" value="2"/>
</dbReference>
<feature type="domain" description="Organic solvent tolerance-like N-terminal" evidence="4">
    <location>
        <begin position="136"/>
        <end position="192"/>
    </location>
</feature>
<feature type="signal peptide" evidence="3">
    <location>
        <begin position="1"/>
        <end position="19"/>
    </location>
</feature>
<reference evidence="5" key="1">
    <citation type="submission" date="2021-08" db="EMBL/GenBank/DDBJ databases">
        <title>Comparative analyses of Brucepasteria parasyntrophica and Teretinema zuelzerae.</title>
        <authorList>
            <person name="Song Y."/>
            <person name="Brune A."/>
        </authorList>
    </citation>
    <scope>NUCLEOTIDE SEQUENCE</scope>
    <source>
        <strain evidence="5">DSM 1903</strain>
    </source>
</reference>
<keyword evidence="6" id="KW-1185">Reference proteome</keyword>
<dbReference type="PANTHER" id="PTHR36504:SF1">
    <property type="entry name" value="LIPOPOLYSACCHARIDE EXPORT SYSTEM PROTEIN LPTA"/>
    <property type="match status" value="1"/>
</dbReference>
<feature type="compositionally biased region" description="Basic and acidic residues" evidence="2">
    <location>
        <begin position="265"/>
        <end position="279"/>
    </location>
</feature>
<evidence type="ECO:0000313" key="5">
    <source>
        <dbReference type="EMBL" id="MCD1654160.1"/>
    </source>
</evidence>
<evidence type="ECO:0000313" key="6">
    <source>
        <dbReference type="Proteomes" id="UP001198163"/>
    </source>
</evidence>
<dbReference type="EMBL" id="JAINWA010000001">
    <property type="protein sequence ID" value="MCD1654160.1"/>
    <property type="molecule type" value="Genomic_DNA"/>
</dbReference>
<evidence type="ECO:0000259" key="4">
    <source>
        <dbReference type="Pfam" id="PF03968"/>
    </source>
</evidence>
<keyword evidence="1 3" id="KW-0732">Signal</keyword>
<dbReference type="AlphaFoldDB" id="A0AAE3JJF2"/>
<feature type="domain" description="Organic solvent tolerance-like N-terminal" evidence="4">
    <location>
        <begin position="39"/>
        <end position="134"/>
    </location>
</feature>
<feature type="region of interest" description="Disordered" evidence="2">
    <location>
        <begin position="207"/>
        <end position="279"/>
    </location>
</feature>
<dbReference type="GO" id="GO:0030288">
    <property type="term" value="C:outer membrane-bounded periplasmic space"/>
    <property type="evidence" value="ECO:0007669"/>
    <property type="project" value="TreeGrafter"/>
</dbReference>
<dbReference type="PANTHER" id="PTHR36504">
    <property type="entry name" value="LIPOPOLYSACCHARIDE EXPORT SYSTEM PROTEIN LPTA"/>
    <property type="match status" value="1"/>
</dbReference>
<protein>
    <submittedName>
        <fullName evidence="5">Lipopolysaccharide transporter LptA</fullName>
    </submittedName>
</protein>
<dbReference type="Proteomes" id="UP001198163">
    <property type="component" value="Unassembled WGS sequence"/>
</dbReference>
<dbReference type="InterPro" id="IPR005653">
    <property type="entry name" value="OstA-like_N"/>
</dbReference>
<dbReference type="RefSeq" id="WP_230754116.1">
    <property type="nucleotide sequence ID" value="NZ_JAINWA010000001.1"/>
</dbReference>
<dbReference type="InterPro" id="IPR052037">
    <property type="entry name" value="LPS_export_LptA"/>
</dbReference>